<keyword evidence="4" id="KW-1185">Reference proteome</keyword>
<dbReference type="PANTHER" id="PTHR38133:SF1">
    <property type="entry name" value="SLR1429 PROTEIN"/>
    <property type="match status" value="1"/>
</dbReference>
<keyword evidence="1" id="KW-0862">Zinc</keyword>
<dbReference type="Proteomes" id="UP000192923">
    <property type="component" value="Unassembled WGS sequence"/>
</dbReference>
<accession>A0A1Y6CS29</accession>
<sequence>MAIKQGKTWWGRRFLEGLETFTESGRLARGRQYAAAQRIVEWGIRGSRVEAQVKGQASPYYGVYEEPVYRTLVEFTPIPDTAWDEAIGQIGGKAGFVCRLLFNEMPDEIERPLAQLGLSLLPQGRKDVATACSCPDPGKPCKHVAALYYALAAKLDHDPFLLFELRGLSRADLALRLKATPLGSALAAALTENLGEPEPARTFFHRPEPIALPATVSPRDFWRGAKRLPQGVESPPPAALSGILIRKGGDYPPFWDKELSFVEAMDGFYEQVRKKAKDWM</sequence>
<dbReference type="STRING" id="1760988.SAMN02949497_0709"/>
<dbReference type="RefSeq" id="WP_085209998.1">
    <property type="nucleotide sequence ID" value="NZ_FXAM01000001.1"/>
</dbReference>
<evidence type="ECO:0000313" key="4">
    <source>
        <dbReference type="Proteomes" id="UP000192923"/>
    </source>
</evidence>
<gene>
    <name evidence="3" type="ORF">SAMN02949497_0709</name>
</gene>
<reference evidence="3 4" key="1">
    <citation type="submission" date="2016-12" db="EMBL/GenBank/DDBJ databases">
        <authorList>
            <person name="Song W.-J."/>
            <person name="Kurnit D.M."/>
        </authorList>
    </citation>
    <scope>NUCLEOTIDE SEQUENCE [LARGE SCALE GENOMIC DNA]</scope>
    <source>
        <strain evidence="3 4">175</strain>
    </source>
</reference>
<dbReference type="PANTHER" id="PTHR38133">
    <property type="entry name" value="SLR1429 PROTEIN"/>
    <property type="match status" value="1"/>
</dbReference>
<dbReference type="PROSITE" id="PS50966">
    <property type="entry name" value="ZF_SWIM"/>
    <property type="match status" value="1"/>
</dbReference>
<organism evidence="3 4">
    <name type="scientific">Methylomagnum ishizawai</name>
    <dbReference type="NCBI Taxonomy" id="1760988"/>
    <lineage>
        <taxon>Bacteria</taxon>
        <taxon>Pseudomonadati</taxon>
        <taxon>Pseudomonadota</taxon>
        <taxon>Gammaproteobacteria</taxon>
        <taxon>Methylococcales</taxon>
        <taxon>Methylococcaceae</taxon>
        <taxon>Methylomagnum</taxon>
    </lineage>
</organism>
<evidence type="ECO:0000256" key="1">
    <source>
        <dbReference type="PROSITE-ProRule" id="PRU00325"/>
    </source>
</evidence>
<feature type="domain" description="SWIM-type" evidence="2">
    <location>
        <begin position="117"/>
        <end position="152"/>
    </location>
</feature>
<evidence type="ECO:0000313" key="3">
    <source>
        <dbReference type="EMBL" id="SMF93428.1"/>
    </source>
</evidence>
<dbReference type="Pfam" id="PF04434">
    <property type="entry name" value="SWIM"/>
    <property type="match status" value="1"/>
</dbReference>
<proteinExistence type="predicted"/>
<keyword evidence="1" id="KW-0863">Zinc-finger</keyword>
<protein>
    <submittedName>
        <fullName evidence="3">Uncharacterized conserved protein, contains Zn finger domain</fullName>
    </submittedName>
</protein>
<keyword evidence="1" id="KW-0479">Metal-binding</keyword>
<name>A0A1Y6CS29_9GAMM</name>
<dbReference type="AlphaFoldDB" id="A0A1Y6CS29"/>
<dbReference type="InterPro" id="IPR007527">
    <property type="entry name" value="Znf_SWIM"/>
</dbReference>
<evidence type="ECO:0000259" key="2">
    <source>
        <dbReference type="PROSITE" id="PS50966"/>
    </source>
</evidence>
<dbReference type="OrthoDB" id="188274at2"/>
<dbReference type="EMBL" id="FXAM01000001">
    <property type="protein sequence ID" value="SMF93428.1"/>
    <property type="molecule type" value="Genomic_DNA"/>
</dbReference>
<dbReference type="GO" id="GO:0008270">
    <property type="term" value="F:zinc ion binding"/>
    <property type="evidence" value="ECO:0007669"/>
    <property type="project" value="UniProtKB-KW"/>
</dbReference>